<evidence type="ECO:0000313" key="1">
    <source>
        <dbReference type="EMBL" id="KAJ0183311.1"/>
    </source>
</evidence>
<accession>A0ACC1DHE3</accession>
<comment type="caution">
    <text evidence="1">The sequence shown here is derived from an EMBL/GenBank/DDBJ whole genome shotgun (WGS) entry which is preliminary data.</text>
</comment>
<proteinExistence type="predicted"/>
<gene>
    <name evidence="1" type="ORF">K1T71_001287</name>
</gene>
<name>A0ACC1DHE3_9NEOP</name>
<sequence>MTGGLILALGMLLMASGVFQLLVLVSAGNFENLIEYMDAAFQEIGLKINTNKTKIMTIAKNLYTPSPIKLRDHTFQQVQKFRYLGSLITSDSRCTDDIIARITMAKRAFISKNYLFRSKIAESIKKSLIKIYIWSMALYGCEAWTMKQRDRDRLEACEMWCWRCMKRISWKEKKTNEEVPDMLKEKRIILKTLEERRGKMFGHLFRHDTFLCTLIEGKVEARREKGRPRRAFMDQIKEKVGVVSYIEVKQLAHNREDWRRLHRQEHSS</sequence>
<reference evidence="1 2" key="1">
    <citation type="journal article" date="2021" name="Front. Genet.">
        <title>Chromosome-Level Genome Assembly Reveals Significant Gene Expansion in the Toll and IMD Signaling Pathways of Dendrolimus kikuchii.</title>
        <authorList>
            <person name="Zhou J."/>
            <person name="Wu P."/>
            <person name="Xiong Z."/>
            <person name="Liu N."/>
            <person name="Zhao N."/>
            <person name="Ji M."/>
            <person name="Qiu Y."/>
            <person name="Yang B."/>
        </authorList>
    </citation>
    <scope>NUCLEOTIDE SEQUENCE [LARGE SCALE GENOMIC DNA]</scope>
    <source>
        <strain evidence="1">Ann1</strain>
    </source>
</reference>
<dbReference type="EMBL" id="CM034388">
    <property type="protein sequence ID" value="KAJ0183311.1"/>
    <property type="molecule type" value="Genomic_DNA"/>
</dbReference>
<protein>
    <submittedName>
        <fullName evidence="1">Uncharacterized protein</fullName>
    </submittedName>
</protein>
<evidence type="ECO:0000313" key="2">
    <source>
        <dbReference type="Proteomes" id="UP000824533"/>
    </source>
</evidence>
<dbReference type="Proteomes" id="UP000824533">
    <property type="component" value="Linkage Group LG02"/>
</dbReference>
<organism evidence="1 2">
    <name type="scientific">Dendrolimus kikuchii</name>
    <dbReference type="NCBI Taxonomy" id="765133"/>
    <lineage>
        <taxon>Eukaryota</taxon>
        <taxon>Metazoa</taxon>
        <taxon>Ecdysozoa</taxon>
        <taxon>Arthropoda</taxon>
        <taxon>Hexapoda</taxon>
        <taxon>Insecta</taxon>
        <taxon>Pterygota</taxon>
        <taxon>Neoptera</taxon>
        <taxon>Endopterygota</taxon>
        <taxon>Lepidoptera</taxon>
        <taxon>Glossata</taxon>
        <taxon>Ditrysia</taxon>
        <taxon>Bombycoidea</taxon>
        <taxon>Lasiocampidae</taxon>
        <taxon>Dendrolimus</taxon>
    </lineage>
</organism>
<keyword evidence="2" id="KW-1185">Reference proteome</keyword>